<evidence type="ECO:0000256" key="1">
    <source>
        <dbReference type="ARBA" id="ARBA00008270"/>
    </source>
</evidence>
<dbReference type="Gene3D" id="3.10.310.10">
    <property type="entry name" value="Diaminopimelate Epimerase, Chain A, domain 1"/>
    <property type="match status" value="2"/>
</dbReference>
<dbReference type="PANTHER" id="PTHR13774">
    <property type="entry name" value="PHENAZINE BIOSYNTHESIS PROTEIN"/>
    <property type="match status" value="1"/>
</dbReference>
<accession>A0ABT8KSN6</accession>
<evidence type="ECO:0000313" key="3">
    <source>
        <dbReference type="EMBL" id="MDN5203012.1"/>
    </source>
</evidence>
<dbReference type="PIRSF" id="PIRSF016184">
    <property type="entry name" value="PhzC_PhzF"/>
    <property type="match status" value="1"/>
</dbReference>
<comment type="similarity">
    <text evidence="1">Belongs to the PhzF family.</text>
</comment>
<sequence>MSKIKIFQVDAFTKELFKGNPAAICPLETWLDDDVMQSIAAENNLAETAFIVKVRDQYEIRWFTPAVEVDLCGHATLAAGHVIFKYLGHSGNEVSFYSPRSGPLKVIKDGDLLTLDFPVDEFVKTETPEGIKQAFQMDISETYKGKTDYMVVLPSQQDLEALKPDFRILGEVNGRGVIATAPGTEVDFVSRFFGPQSGIDEDPVTGSAHTTLTPYWSAKLGKQTLFARQLSSRQGDLKCKLNEDRVEISGNAKTYLIGEIEIDL</sequence>
<evidence type="ECO:0000256" key="2">
    <source>
        <dbReference type="ARBA" id="ARBA00023235"/>
    </source>
</evidence>
<gene>
    <name evidence="3" type="ORF">QQ008_16600</name>
</gene>
<evidence type="ECO:0000313" key="4">
    <source>
        <dbReference type="Proteomes" id="UP001172082"/>
    </source>
</evidence>
<name>A0ABT8KSN6_9BACT</name>
<dbReference type="SUPFAM" id="SSF54506">
    <property type="entry name" value="Diaminopimelate epimerase-like"/>
    <property type="match status" value="1"/>
</dbReference>
<protein>
    <submittedName>
        <fullName evidence="3">PhzF family phenazine biosynthesis protein</fullName>
    </submittedName>
</protein>
<dbReference type="Proteomes" id="UP001172082">
    <property type="component" value="Unassembled WGS sequence"/>
</dbReference>
<keyword evidence="2" id="KW-0413">Isomerase</keyword>
<comment type="caution">
    <text evidence="3">The sequence shown here is derived from an EMBL/GenBank/DDBJ whole genome shotgun (WGS) entry which is preliminary data.</text>
</comment>
<proteinExistence type="inferred from homology"/>
<reference evidence="3" key="1">
    <citation type="submission" date="2023-06" db="EMBL/GenBank/DDBJ databases">
        <title>Genomic of Parafulvivirga corallium.</title>
        <authorList>
            <person name="Wang G."/>
        </authorList>
    </citation>
    <scope>NUCLEOTIDE SEQUENCE</scope>
    <source>
        <strain evidence="3">BMA10</strain>
    </source>
</reference>
<dbReference type="InterPro" id="IPR003719">
    <property type="entry name" value="Phenazine_PhzF-like"/>
</dbReference>
<dbReference type="Pfam" id="PF02567">
    <property type="entry name" value="PhzC-PhzF"/>
    <property type="match status" value="1"/>
</dbReference>
<organism evidence="3 4">
    <name type="scientific">Splendidivirga corallicola</name>
    <dbReference type="NCBI Taxonomy" id="3051826"/>
    <lineage>
        <taxon>Bacteria</taxon>
        <taxon>Pseudomonadati</taxon>
        <taxon>Bacteroidota</taxon>
        <taxon>Cytophagia</taxon>
        <taxon>Cytophagales</taxon>
        <taxon>Splendidivirgaceae</taxon>
        <taxon>Splendidivirga</taxon>
    </lineage>
</organism>
<dbReference type="NCBIfam" id="TIGR00654">
    <property type="entry name" value="PhzF_family"/>
    <property type="match status" value="1"/>
</dbReference>
<dbReference type="PANTHER" id="PTHR13774:SF17">
    <property type="entry name" value="PHENAZINE BIOSYNTHESIS-LIKE DOMAIN-CONTAINING PROTEIN"/>
    <property type="match status" value="1"/>
</dbReference>
<dbReference type="EMBL" id="JAUJEA010000006">
    <property type="protein sequence ID" value="MDN5203012.1"/>
    <property type="molecule type" value="Genomic_DNA"/>
</dbReference>
<keyword evidence="4" id="KW-1185">Reference proteome</keyword>
<dbReference type="RefSeq" id="WP_346753036.1">
    <property type="nucleotide sequence ID" value="NZ_JAUJEA010000006.1"/>
</dbReference>